<proteinExistence type="predicted"/>
<dbReference type="AlphaFoldDB" id="A0A6I2MVZ5"/>
<gene>
    <name evidence="1" type="ORF">GJ691_17685</name>
</gene>
<accession>A0A6I2MVZ5</accession>
<sequence length="217" mass="25623">MKKKIIRIEQHKNSAKLLGLKVFKESLENHFLSAITIRNSSANDRSMGLVIEMDCNYKLREILFSLKNIIPGNTFEKKIDRVSDFFSTAFKKLQDNNEVPIDIEELSIYLKDTSIIIRKIYKNSILHQLKNLINALDIHSKKFTEQHIEVPFEICIPVFEMNKKNRTNSYIKAILNKNDKTTYFKNWGLYYDSENNDVIYNLRKQSLIHGEIHYLNY</sequence>
<dbReference type="Proteomes" id="UP000443153">
    <property type="component" value="Unassembled WGS sequence"/>
</dbReference>
<dbReference type="EMBL" id="WKJH01000030">
    <property type="protein sequence ID" value="MRX65986.1"/>
    <property type="molecule type" value="Genomic_DNA"/>
</dbReference>
<comment type="caution">
    <text evidence="1">The sequence shown here is derived from an EMBL/GenBank/DDBJ whole genome shotgun (WGS) entry which is preliminary data.</text>
</comment>
<name>A0A6I2MVZ5_9FLAO</name>
<keyword evidence="2" id="KW-1185">Reference proteome</keyword>
<organism evidence="1 2">
    <name type="scientific">Maribacter luteus</name>
    <dbReference type="NCBI Taxonomy" id="2594478"/>
    <lineage>
        <taxon>Bacteria</taxon>
        <taxon>Pseudomonadati</taxon>
        <taxon>Bacteroidota</taxon>
        <taxon>Flavobacteriia</taxon>
        <taxon>Flavobacteriales</taxon>
        <taxon>Flavobacteriaceae</taxon>
        <taxon>Maribacter</taxon>
    </lineage>
</organism>
<dbReference type="OrthoDB" id="1418731at2"/>
<protein>
    <submittedName>
        <fullName evidence="1">Uncharacterized protein</fullName>
    </submittedName>
</protein>
<evidence type="ECO:0000313" key="2">
    <source>
        <dbReference type="Proteomes" id="UP000443153"/>
    </source>
</evidence>
<evidence type="ECO:0000313" key="1">
    <source>
        <dbReference type="EMBL" id="MRX65986.1"/>
    </source>
</evidence>
<dbReference type="RefSeq" id="WP_154369366.1">
    <property type="nucleotide sequence ID" value="NZ_WKJH01000030.1"/>
</dbReference>
<reference evidence="1 2" key="1">
    <citation type="submission" date="2019-11" db="EMBL/GenBank/DDBJ databases">
        <title>Maribacter lutea sp. nov., a marine bacterium isolated from intertidal sand.</title>
        <authorList>
            <person name="Liu A."/>
        </authorList>
    </citation>
    <scope>NUCLEOTIDE SEQUENCE [LARGE SCALE GENOMIC DNA]</scope>
    <source>
        <strain evidence="1 2">RZ05</strain>
    </source>
</reference>